<dbReference type="STRING" id="263475.AMD00_05110"/>
<keyword evidence="4" id="KW-0479">Metal-binding</keyword>
<evidence type="ECO:0000256" key="2">
    <source>
        <dbReference type="ARBA" id="ARBA00006706"/>
    </source>
</evidence>
<evidence type="ECO:0000256" key="5">
    <source>
        <dbReference type="ARBA" id="ARBA00022842"/>
    </source>
</evidence>
<dbReference type="CDD" id="cd00867">
    <property type="entry name" value="Trans_IPPS"/>
    <property type="match status" value="1"/>
</dbReference>
<evidence type="ECO:0000256" key="1">
    <source>
        <dbReference type="ARBA" id="ARBA00001946"/>
    </source>
</evidence>
<evidence type="ECO:0000256" key="4">
    <source>
        <dbReference type="ARBA" id="ARBA00022723"/>
    </source>
</evidence>
<dbReference type="SUPFAM" id="SSF48576">
    <property type="entry name" value="Terpenoid synthases"/>
    <property type="match status" value="1"/>
</dbReference>
<dbReference type="Pfam" id="PF00348">
    <property type="entry name" value="polyprenyl_synt"/>
    <property type="match status" value="1"/>
</dbReference>
<keyword evidence="3 6" id="KW-0808">Transferase</keyword>
<dbReference type="GO" id="GO:0008299">
    <property type="term" value="P:isoprenoid biosynthetic process"/>
    <property type="evidence" value="ECO:0007669"/>
    <property type="project" value="InterPro"/>
</dbReference>
<comment type="caution">
    <text evidence="7">The sequence shown here is derived from an EMBL/GenBank/DDBJ whole genome shotgun (WGS) entry which is preliminary data.</text>
</comment>
<reference evidence="8" key="1">
    <citation type="submission" date="2015-08" db="EMBL/GenBank/DDBJ databases">
        <title>Fjat-10028 dsm 16317.</title>
        <authorList>
            <person name="Liu B."/>
            <person name="Wang J."/>
            <person name="Zhu Y."/>
            <person name="Liu G."/>
            <person name="Chen Q."/>
            <person name="Chen Z."/>
            <person name="Lan J."/>
            <person name="Che J."/>
            <person name="Ge C."/>
            <person name="Shi H."/>
            <person name="Pan Z."/>
            <person name="Liu X."/>
        </authorList>
    </citation>
    <scope>NUCLEOTIDE SEQUENCE [LARGE SCALE GENOMIC DNA]</scope>
    <source>
        <strain evidence="8">DSM 16317</strain>
    </source>
</reference>
<dbReference type="GeneID" id="301135483"/>
<dbReference type="EMBL" id="LILB01000001">
    <property type="protein sequence ID" value="KOO51822.1"/>
    <property type="molecule type" value="Genomic_DNA"/>
</dbReference>
<dbReference type="GO" id="GO:0046872">
    <property type="term" value="F:metal ion binding"/>
    <property type="evidence" value="ECO:0007669"/>
    <property type="project" value="UniProtKB-KW"/>
</dbReference>
<dbReference type="AlphaFoldDB" id="A0A0M0LLN1"/>
<organism evidence="7 8">
    <name type="scientific">Viridibacillus arvi</name>
    <dbReference type="NCBI Taxonomy" id="263475"/>
    <lineage>
        <taxon>Bacteria</taxon>
        <taxon>Bacillati</taxon>
        <taxon>Bacillota</taxon>
        <taxon>Bacilli</taxon>
        <taxon>Bacillales</taxon>
        <taxon>Caryophanaceae</taxon>
        <taxon>Viridibacillus</taxon>
    </lineage>
</organism>
<evidence type="ECO:0000256" key="3">
    <source>
        <dbReference type="ARBA" id="ARBA00022679"/>
    </source>
</evidence>
<dbReference type="SFLD" id="SFLDS00005">
    <property type="entry name" value="Isoprenoid_Synthase_Type_I"/>
    <property type="match status" value="1"/>
</dbReference>
<evidence type="ECO:0000313" key="8">
    <source>
        <dbReference type="Proteomes" id="UP000036867"/>
    </source>
</evidence>
<dbReference type="InterPro" id="IPR000092">
    <property type="entry name" value="Polyprenyl_synt"/>
</dbReference>
<dbReference type="SFLD" id="SFLDG01211">
    <property type="entry name" value="Competence_Regulatory_Protein"/>
    <property type="match status" value="1"/>
</dbReference>
<keyword evidence="8" id="KW-1185">Reference proteome</keyword>
<keyword evidence="5" id="KW-0460">Magnesium</keyword>
<dbReference type="PANTHER" id="PTHR12001:SF69">
    <property type="entry name" value="ALL TRANS-POLYPRENYL-DIPHOSPHATE SYNTHASE PDSS1"/>
    <property type="match status" value="1"/>
</dbReference>
<proteinExistence type="inferred from homology"/>
<name>A0A0M0LLN1_9BACL</name>
<dbReference type="Proteomes" id="UP000036867">
    <property type="component" value="Unassembled WGS sequence"/>
</dbReference>
<dbReference type="PATRIC" id="fig|263475.3.peg.1433"/>
<comment type="similarity">
    <text evidence="2 6">Belongs to the FPP/GGPP synthase family.</text>
</comment>
<evidence type="ECO:0000256" key="6">
    <source>
        <dbReference type="RuleBase" id="RU004466"/>
    </source>
</evidence>
<evidence type="ECO:0000313" key="7">
    <source>
        <dbReference type="EMBL" id="KOO51822.1"/>
    </source>
</evidence>
<sequence length="298" mass="33665">MRHNEVLIIKMKELITTNQHLHLAFQDQLIQYINVKTNASFMFAHLCLFHYEAFGCELDDDVVSIAAALELLILSFDIIDDLQDGDVDTIWSQDTSIGLNGAIALLFIAKQIVLKTSSRYKWEVACLLEEYGLDCINGQQQDLLNTARTEEAYLNMIRQKSGSLTALSCQLGVVLATGQINSTVARYAEHIGMIQQIKNDITDLKYWNGKNDILYKKYSLSILFLFSQPSSVAVHLNDYYAGNTHSVNVPLLQKALIDSGAIQYALAIKNLLKLEALVFLKQIKMHEVDLLYVEKLMK</sequence>
<dbReference type="InterPro" id="IPR008949">
    <property type="entry name" value="Isoprenoid_synthase_dom_sf"/>
</dbReference>
<dbReference type="InterPro" id="IPR033965">
    <property type="entry name" value="ComQ"/>
</dbReference>
<dbReference type="RefSeq" id="WP_053415984.1">
    <property type="nucleotide sequence ID" value="NZ_LILB01000001.1"/>
</dbReference>
<protein>
    <recommendedName>
        <fullName evidence="9">Competence protein ComQ</fullName>
    </recommendedName>
</protein>
<accession>A0A0M0LLN1</accession>
<evidence type="ECO:0008006" key="9">
    <source>
        <dbReference type="Google" id="ProtNLM"/>
    </source>
</evidence>
<comment type="cofactor">
    <cofactor evidence="1">
        <name>Mg(2+)</name>
        <dbReference type="ChEBI" id="CHEBI:18420"/>
    </cofactor>
</comment>
<dbReference type="GO" id="GO:0004659">
    <property type="term" value="F:prenyltransferase activity"/>
    <property type="evidence" value="ECO:0007669"/>
    <property type="project" value="InterPro"/>
</dbReference>
<dbReference type="PANTHER" id="PTHR12001">
    <property type="entry name" value="GERANYLGERANYL PYROPHOSPHATE SYNTHASE"/>
    <property type="match status" value="1"/>
</dbReference>
<dbReference type="Gene3D" id="1.10.600.10">
    <property type="entry name" value="Farnesyl Diphosphate Synthase"/>
    <property type="match status" value="1"/>
</dbReference>
<gene>
    <name evidence="7" type="ORF">AMD00_05110</name>
</gene>